<dbReference type="EMBL" id="BAJS01000033">
    <property type="protein sequence ID" value="GAK37958.1"/>
    <property type="molecule type" value="Genomic_DNA"/>
</dbReference>
<proteinExistence type="predicted"/>
<comment type="caution">
    <text evidence="1">The sequence shown here is derived from an EMBL/GenBank/DDBJ whole genome shotgun (WGS) entry which is preliminary data.</text>
</comment>
<reference evidence="1 2" key="1">
    <citation type="journal article" date="2015" name="Microbes Environ.">
        <title>Distribution and evolution of nitrogen fixation genes in the phylum bacteroidetes.</title>
        <authorList>
            <person name="Inoue J."/>
            <person name="Oshima K."/>
            <person name="Suda W."/>
            <person name="Sakamoto M."/>
            <person name="Iino T."/>
            <person name="Noda S."/>
            <person name="Hongoh Y."/>
            <person name="Hattori M."/>
            <person name="Ohkuma M."/>
        </authorList>
    </citation>
    <scope>NUCLEOTIDE SEQUENCE [LARGE SCALE GENOMIC DNA]</scope>
    <source>
        <strain evidence="1 2">JCM 15093</strain>
    </source>
</reference>
<dbReference type="STRING" id="1121097.GCA_000428125_02355"/>
<name>A0A069D501_9BACE</name>
<accession>A0A069D501</accession>
<gene>
    <name evidence="1" type="ORF">JCM15093_3249</name>
</gene>
<evidence type="ECO:0000313" key="1">
    <source>
        <dbReference type="EMBL" id="GAK37958.1"/>
    </source>
</evidence>
<evidence type="ECO:0000313" key="2">
    <source>
        <dbReference type="Proteomes" id="UP000027601"/>
    </source>
</evidence>
<sequence>MADEFDIIDYVYDAVVAANTGLTVYKDRSITGEANNHIVINHLNLNEGDDEVTDFVSLLPVNVNVFIKLNQNGMIDRAAMKVAVRSIRTSIKNISTINGQYRHAHIEWTGRIENLKDGFDCMNIRIVFETDK</sequence>
<keyword evidence="2" id="KW-1185">Reference proteome</keyword>
<protein>
    <recommendedName>
        <fullName evidence="3">DUF3168 domain-containing protein</fullName>
    </recommendedName>
</protein>
<dbReference type="Proteomes" id="UP000027601">
    <property type="component" value="Unassembled WGS sequence"/>
</dbReference>
<organism evidence="1 2">
    <name type="scientific">Bacteroides graminisolvens DSM 19988 = JCM 15093</name>
    <dbReference type="NCBI Taxonomy" id="1121097"/>
    <lineage>
        <taxon>Bacteria</taxon>
        <taxon>Pseudomonadati</taxon>
        <taxon>Bacteroidota</taxon>
        <taxon>Bacteroidia</taxon>
        <taxon>Bacteroidales</taxon>
        <taxon>Bacteroidaceae</taxon>
        <taxon>Bacteroides</taxon>
    </lineage>
</organism>
<dbReference type="AlphaFoldDB" id="A0A069D501"/>
<dbReference type="RefSeq" id="WP_024997508.1">
    <property type="nucleotide sequence ID" value="NZ_ATZI01000010.1"/>
</dbReference>
<dbReference type="OrthoDB" id="1044834at2"/>
<evidence type="ECO:0008006" key="3">
    <source>
        <dbReference type="Google" id="ProtNLM"/>
    </source>
</evidence>
<dbReference type="eggNOG" id="ENOG50344CC">
    <property type="taxonomic scope" value="Bacteria"/>
</dbReference>